<keyword evidence="1" id="KW-0472">Membrane</keyword>
<evidence type="ECO:0000313" key="3">
    <source>
        <dbReference type="Proteomes" id="UP000092445"/>
    </source>
</evidence>
<keyword evidence="1" id="KW-1133">Transmembrane helix</keyword>
<keyword evidence="3" id="KW-1185">Reference proteome</keyword>
<protein>
    <submittedName>
        <fullName evidence="2">Uncharacterized protein</fullName>
    </submittedName>
</protein>
<evidence type="ECO:0000313" key="2">
    <source>
        <dbReference type="EnsemblMetazoa" id="GPAI020937-PA"/>
    </source>
</evidence>
<keyword evidence="1" id="KW-0812">Transmembrane</keyword>
<feature type="transmembrane region" description="Helical" evidence="1">
    <location>
        <begin position="76"/>
        <end position="97"/>
    </location>
</feature>
<reference evidence="2" key="2">
    <citation type="submission" date="2020-05" db="UniProtKB">
        <authorList>
            <consortium name="EnsemblMetazoa"/>
        </authorList>
    </citation>
    <scope>IDENTIFICATION</scope>
    <source>
        <strain evidence="2">IAEA</strain>
    </source>
</reference>
<evidence type="ECO:0000256" key="1">
    <source>
        <dbReference type="SAM" id="Phobius"/>
    </source>
</evidence>
<name>A0A1A9ZPG1_GLOPL</name>
<reference evidence="3" key="1">
    <citation type="submission" date="2014-03" db="EMBL/GenBank/DDBJ databases">
        <authorList>
            <person name="Aksoy S."/>
            <person name="Warren W."/>
            <person name="Wilson R.K."/>
        </authorList>
    </citation>
    <scope>NUCLEOTIDE SEQUENCE [LARGE SCALE GENOMIC DNA]</scope>
    <source>
        <strain evidence="3">IAEA</strain>
    </source>
</reference>
<accession>A0A1A9ZPG1</accession>
<organism evidence="2 3">
    <name type="scientific">Glossina pallidipes</name>
    <name type="common">Tsetse fly</name>
    <dbReference type="NCBI Taxonomy" id="7398"/>
    <lineage>
        <taxon>Eukaryota</taxon>
        <taxon>Metazoa</taxon>
        <taxon>Ecdysozoa</taxon>
        <taxon>Arthropoda</taxon>
        <taxon>Hexapoda</taxon>
        <taxon>Insecta</taxon>
        <taxon>Pterygota</taxon>
        <taxon>Neoptera</taxon>
        <taxon>Endopterygota</taxon>
        <taxon>Diptera</taxon>
        <taxon>Brachycera</taxon>
        <taxon>Muscomorpha</taxon>
        <taxon>Hippoboscoidea</taxon>
        <taxon>Glossinidae</taxon>
        <taxon>Glossina</taxon>
    </lineage>
</organism>
<dbReference type="Proteomes" id="UP000092445">
    <property type="component" value="Unassembled WGS sequence"/>
</dbReference>
<dbReference type="VEuPathDB" id="VectorBase:GPAI020937"/>
<sequence length="267" mass="30693">MNSIHRNCMSLMSVIDAIMYESNSHLAPGNTSAGLYPNRSEVDTCRSFFAALVTEHSREDPWLGIYSATNVLLRKIYFLLLEVIVVGMMTLMIMYVYNIKWVWPEKEEIDASVRPLKKENAELAKPLVRLEQLVTPDGNSILVLKMGYKRNLPNSIASNKLQNFRGLLRLRDTHLQTKHKGKSELSKKIMRLLAKNSSKLITFDECRTYKEHLSTSPLRFNFSSLASRRPGQRSSERNCFISSKYKTTMPSMLPVCVARRSKQKRKN</sequence>
<dbReference type="AlphaFoldDB" id="A0A1A9ZPG1"/>
<dbReference type="EnsemblMetazoa" id="GPAI020937-RA">
    <property type="protein sequence ID" value="GPAI020937-PA"/>
    <property type="gene ID" value="GPAI020937"/>
</dbReference>
<proteinExistence type="predicted"/>